<dbReference type="Proteomes" id="UP001143330">
    <property type="component" value="Unassembled WGS sequence"/>
</dbReference>
<accession>A0A9W6JRX9</accession>
<name>A0A9W6JRX9_9HYPH</name>
<evidence type="ECO:0000256" key="3">
    <source>
        <dbReference type="ARBA" id="ARBA00023002"/>
    </source>
</evidence>
<dbReference type="Pfam" id="PF00111">
    <property type="entry name" value="Fer2"/>
    <property type="match status" value="1"/>
</dbReference>
<evidence type="ECO:0000313" key="7">
    <source>
        <dbReference type="EMBL" id="GLK82666.1"/>
    </source>
</evidence>
<dbReference type="InterPro" id="IPR036884">
    <property type="entry name" value="2Fe-2S-bd_dom_sf"/>
</dbReference>
<dbReference type="PROSITE" id="PS00197">
    <property type="entry name" value="2FE2S_FER_1"/>
    <property type="match status" value="1"/>
</dbReference>
<dbReference type="InterPro" id="IPR006058">
    <property type="entry name" value="2Fe2S_fd_BS"/>
</dbReference>
<comment type="caution">
    <text evidence="7">The sequence shown here is derived from an EMBL/GenBank/DDBJ whole genome shotgun (WGS) entry which is preliminary data.</text>
</comment>
<keyword evidence="5" id="KW-0411">Iron-sulfur</keyword>
<dbReference type="SUPFAM" id="SSF47741">
    <property type="entry name" value="CO dehydrogenase ISP C-domain like"/>
    <property type="match status" value="1"/>
</dbReference>
<keyword evidence="8" id="KW-1185">Reference proteome</keyword>
<protein>
    <submittedName>
        <fullName evidence="7">(2Fe-2S)-binding protein</fullName>
    </submittedName>
</protein>
<evidence type="ECO:0000313" key="8">
    <source>
        <dbReference type="Proteomes" id="UP001143330"/>
    </source>
</evidence>
<keyword evidence="1" id="KW-0001">2Fe-2S</keyword>
<proteinExistence type="predicted"/>
<evidence type="ECO:0000259" key="6">
    <source>
        <dbReference type="PROSITE" id="PS51085"/>
    </source>
</evidence>
<dbReference type="Pfam" id="PF01799">
    <property type="entry name" value="Fer2_2"/>
    <property type="match status" value="1"/>
</dbReference>
<dbReference type="InterPro" id="IPR051452">
    <property type="entry name" value="Diverse_Oxidoreductases"/>
</dbReference>
<evidence type="ECO:0000256" key="2">
    <source>
        <dbReference type="ARBA" id="ARBA00022723"/>
    </source>
</evidence>
<reference evidence="7" key="2">
    <citation type="submission" date="2023-01" db="EMBL/GenBank/DDBJ databases">
        <authorList>
            <person name="Sun Q."/>
            <person name="Evtushenko L."/>
        </authorList>
    </citation>
    <scope>NUCLEOTIDE SEQUENCE</scope>
    <source>
        <strain evidence="7">VKM B-2789</strain>
    </source>
</reference>
<dbReference type="GO" id="GO:0016491">
    <property type="term" value="F:oxidoreductase activity"/>
    <property type="evidence" value="ECO:0007669"/>
    <property type="project" value="UniProtKB-KW"/>
</dbReference>
<dbReference type="RefSeq" id="WP_213366032.1">
    <property type="nucleotide sequence ID" value="NZ_BSFM01000004.1"/>
</dbReference>
<gene>
    <name evidence="7" type="ORF">GCM10017653_07350</name>
</gene>
<dbReference type="CDD" id="cd00207">
    <property type="entry name" value="fer2"/>
    <property type="match status" value="1"/>
</dbReference>
<dbReference type="InterPro" id="IPR001041">
    <property type="entry name" value="2Fe-2S_ferredoxin-type"/>
</dbReference>
<keyword evidence="2" id="KW-0479">Metal-binding</keyword>
<reference evidence="7" key="1">
    <citation type="journal article" date="2014" name="Int. J. Syst. Evol. Microbiol.">
        <title>Complete genome sequence of Corynebacterium casei LMG S-19264T (=DSM 44701T), isolated from a smear-ripened cheese.</title>
        <authorList>
            <consortium name="US DOE Joint Genome Institute (JGI-PGF)"/>
            <person name="Walter F."/>
            <person name="Albersmeier A."/>
            <person name="Kalinowski J."/>
            <person name="Ruckert C."/>
        </authorList>
    </citation>
    <scope>NUCLEOTIDE SEQUENCE</scope>
    <source>
        <strain evidence="7">VKM B-2789</strain>
    </source>
</reference>
<keyword evidence="4" id="KW-0408">Iron</keyword>
<dbReference type="PANTHER" id="PTHR44379:SF2">
    <property type="entry name" value="BLR6218 PROTEIN"/>
    <property type="match status" value="1"/>
</dbReference>
<dbReference type="Gene3D" id="1.10.150.120">
    <property type="entry name" value="[2Fe-2S]-binding domain"/>
    <property type="match status" value="1"/>
</dbReference>
<dbReference type="GO" id="GO:0046872">
    <property type="term" value="F:metal ion binding"/>
    <property type="evidence" value="ECO:0007669"/>
    <property type="project" value="UniProtKB-KW"/>
</dbReference>
<evidence type="ECO:0000256" key="5">
    <source>
        <dbReference type="ARBA" id="ARBA00023014"/>
    </source>
</evidence>
<dbReference type="GO" id="GO:0051537">
    <property type="term" value="F:2 iron, 2 sulfur cluster binding"/>
    <property type="evidence" value="ECO:0007669"/>
    <property type="project" value="UniProtKB-KW"/>
</dbReference>
<dbReference type="AlphaFoldDB" id="A0A9W6JRX9"/>
<evidence type="ECO:0000256" key="1">
    <source>
        <dbReference type="ARBA" id="ARBA00022714"/>
    </source>
</evidence>
<organism evidence="7 8">
    <name type="scientific">Ancylobacter defluvii</name>
    <dbReference type="NCBI Taxonomy" id="1282440"/>
    <lineage>
        <taxon>Bacteria</taxon>
        <taxon>Pseudomonadati</taxon>
        <taxon>Pseudomonadota</taxon>
        <taxon>Alphaproteobacteria</taxon>
        <taxon>Hyphomicrobiales</taxon>
        <taxon>Xanthobacteraceae</taxon>
        <taxon>Ancylobacter</taxon>
    </lineage>
</organism>
<dbReference type="PROSITE" id="PS51085">
    <property type="entry name" value="2FE2S_FER_2"/>
    <property type="match status" value="1"/>
</dbReference>
<dbReference type="EMBL" id="BSFM01000004">
    <property type="protein sequence ID" value="GLK82666.1"/>
    <property type="molecule type" value="Genomic_DNA"/>
</dbReference>
<dbReference type="Gene3D" id="3.10.20.30">
    <property type="match status" value="1"/>
</dbReference>
<dbReference type="InterPro" id="IPR012675">
    <property type="entry name" value="Beta-grasp_dom_sf"/>
</dbReference>
<dbReference type="PANTHER" id="PTHR44379">
    <property type="entry name" value="OXIDOREDUCTASE WITH IRON-SULFUR SUBUNIT"/>
    <property type="match status" value="1"/>
</dbReference>
<keyword evidence="3" id="KW-0560">Oxidoreductase</keyword>
<evidence type="ECO:0000256" key="4">
    <source>
        <dbReference type="ARBA" id="ARBA00023004"/>
    </source>
</evidence>
<dbReference type="InterPro" id="IPR002888">
    <property type="entry name" value="2Fe-2S-bd"/>
</dbReference>
<feature type="domain" description="2Fe-2S ferredoxin-type" evidence="6">
    <location>
        <begin position="1"/>
        <end position="77"/>
    </location>
</feature>
<sequence length="152" mass="16255">MARLTVNGRVEEFEAEPDTPLLWVLREQLGMTGTKFGCGIAQCGACTVHIDGVATRSCVMPVSSIEESQKIVTIEGLSPDGSHPVQKAWLALDVPQCGYCQTGMIMAAASLLETNPQPSDEDISAEITNICRCGTYNRVRAAIHMAADEKAG</sequence>
<dbReference type="InterPro" id="IPR036010">
    <property type="entry name" value="2Fe-2S_ferredoxin-like_sf"/>
</dbReference>
<dbReference type="SUPFAM" id="SSF54292">
    <property type="entry name" value="2Fe-2S ferredoxin-like"/>
    <property type="match status" value="1"/>
</dbReference>